<organism evidence="1 2">
    <name type="scientific">Sphingobium fontiphilum</name>
    <dbReference type="NCBI Taxonomy" id="944425"/>
    <lineage>
        <taxon>Bacteria</taxon>
        <taxon>Pseudomonadati</taxon>
        <taxon>Pseudomonadota</taxon>
        <taxon>Alphaproteobacteria</taxon>
        <taxon>Sphingomonadales</taxon>
        <taxon>Sphingomonadaceae</taxon>
        <taxon>Sphingobium</taxon>
    </lineage>
</organism>
<dbReference type="Proteomes" id="UP000552757">
    <property type="component" value="Unassembled WGS sequence"/>
</dbReference>
<proteinExistence type="predicted"/>
<keyword evidence="2" id="KW-1185">Reference proteome</keyword>
<dbReference type="AlphaFoldDB" id="A0A7W6GQ94"/>
<gene>
    <name evidence="1" type="ORF">GGR44_003357</name>
</gene>
<evidence type="ECO:0000313" key="1">
    <source>
        <dbReference type="EMBL" id="MBB3983660.1"/>
    </source>
</evidence>
<reference evidence="1 2" key="1">
    <citation type="submission" date="2020-08" db="EMBL/GenBank/DDBJ databases">
        <title>Genomic Encyclopedia of Type Strains, Phase IV (KMG-IV): sequencing the most valuable type-strain genomes for metagenomic binning, comparative biology and taxonomic classification.</title>
        <authorList>
            <person name="Goeker M."/>
        </authorList>
    </citation>
    <scope>NUCLEOTIDE SEQUENCE [LARGE SCALE GENOMIC DNA]</scope>
    <source>
        <strain evidence="1 2">DSM 29348</strain>
    </source>
</reference>
<comment type="caution">
    <text evidence="1">The sequence shown here is derived from an EMBL/GenBank/DDBJ whole genome shotgun (WGS) entry which is preliminary data.</text>
</comment>
<name>A0A7W6GQ94_9SPHN</name>
<accession>A0A7W6GQ94</accession>
<evidence type="ECO:0000313" key="2">
    <source>
        <dbReference type="Proteomes" id="UP000552757"/>
    </source>
</evidence>
<sequence>MSTIERGVSPSLPAGFEALEMFLEEWGDLETEDERYQLRRRKSLEDLKLFYDAVTPRLEDVFRHLDQFEYGPLPRAEQGLFRLALGLAEVAQAVEVIGHPSVPTTSAQHTIQISRPRSLK</sequence>
<protein>
    <submittedName>
        <fullName evidence="1">Uncharacterized protein</fullName>
    </submittedName>
</protein>
<dbReference type="RefSeq" id="WP_183956598.1">
    <property type="nucleotide sequence ID" value="NZ_JACIEB010000011.1"/>
</dbReference>
<dbReference type="EMBL" id="JACIEB010000011">
    <property type="protein sequence ID" value="MBB3983660.1"/>
    <property type="molecule type" value="Genomic_DNA"/>
</dbReference>